<evidence type="ECO:0000313" key="3">
    <source>
        <dbReference type="EMBL" id="KZT60469.1"/>
    </source>
</evidence>
<dbReference type="STRING" id="1353952.A0A165IEK7"/>
<feature type="domain" description="DUF3835" evidence="2">
    <location>
        <begin position="545"/>
        <end position="581"/>
    </location>
</feature>
<feature type="compositionally biased region" description="Polar residues" evidence="1">
    <location>
        <begin position="518"/>
        <end position="533"/>
    </location>
</feature>
<dbReference type="AlphaFoldDB" id="A0A165IEK7"/>
<organism evidence="3 4">
    <name type="scientific">Calocera cornea HHB12733</name>
    <dbReference type="NCBI Taxonomy" id="1353952"/>
    <lineage>
        <taxon>Eukaryota</taxon>
        <taxon>Fungi</taxon>
        <taxon>Dikarya</taxon>
        <taxon>Basidiomycota</taxon>
        <taxon>Agaricomycotina</taxon>
        <taxon>Dacrymycetes</taxon>
        <taxon>Dacrymycetales</taxon>
        <taxon>Dacrymycetaceae</taxon>
        <taxon>Calocera</taxon>
    </lineage>
</organism>
<evidence type="ECO:0000313" key="4">
    <source>
        <dbReference type="Proteomes" id="UP000076842"/>
    </source>
</evidence>
<name>A0A165IEK7_9BASI</name>
<feature type="compositionally biased region" description="Low complexity" evidence="1">
    <location>
        <begin position="560"/>
        <end position="571"/>
    </location>
</feature>
<gene>
    <name evidence="3" type="ORF">CALCODRAFT_515433</name>
</gene>
<feature type="region of interest" description="Disordered" evidence="1">
    <location>
        <begin position="86"/>
        <end position="106"/>
    </location>
</feature>
<feature type="compositionally biased region" description="Basic and acidic residues" evidence="1">
    <location>
        <begin position="447"/>
        <end position="462"/>
    </location>
</feature>
<dbReference type="Proteomes" id="UP000076842">
    <property type="component" value="Unassembled WGS sequence"/>
</dbReference>
<dbReference type="Pfam" id="PF12927">
    <property type="entry name" value="DUF3835"/>
    <property type="match status" value="3"/>
</dbReference>
<proteinExistence type="predicted"/>
<feature type="compositionally biased region" description="Acidic residues" evidence="1">
    <location>
        <begin position="304"/>
        <end position="332"/>
    </location>
</feature>
<evidence type="ECO:0000256" key="1">
    <source>
        <dbReference type="SAM" id="MobiDB-lite"/>
    </source>
</evidence>
<feature type="compositionally biased region" description="Basic residues" evidence="1">
    <location>
        <begin position="575"/>
        <end position="584"/>
    </location>
</feature>
<accession>A0A165IEK7</accession>
<feature type="region of interest" description="Disordered" evidence="1">
    <location>
        <begin position="265"/>
        <end position="334"/>
    </location>
</feature>
<dbReference type="InterPro" id="IPR024325">
    <property type="entry name" value="DUF3835"/>
</dbReference>
<feature type="domain" description="DUF3835" evidence="2">
    <location>
        <begin position="321"/>
        <end position="398"/>
    </location>
</feature>
<sequence length="584" mass="62459">MSATGPAEESKTKAEINGLAQLLSSLDLKTAGNSQVGAKPIDATAAQALAEKLNQILGEDAGGPVVKRNEKGQVLNEEGLPVIDITEPDVPNRPTPPLPGIPQVTVHIPLSTLTDAQKEERRRKVDRILDELEREEEEAEMKKQALAEMETAEIRRREKERAMENMAKALAATNRLSRQAAPVAQARPTPSPQFDATESLPAAPPPQLQRQPSKKVKFSDEALKEPKVQEEPVAMGDVVMGGLRRKSDPSAALADQPLKLYVVERTPGKSSAGSGAKVQVVEDSDDETDGDEDEAQLFSIQPEDHDEPEDDEDVDEDEDEDPEGFESGEDFDSAMLQRDAAAVYYSKRGDLRAGTGAFAGFGQIAVPAEDWDPEEVDTFGPGERKKPVTVSRFKSARVAQSFLDPNVLPPGIAVQDKDLVGLVRQGKLDNDGELVVIDEEAEDDNDLGPRGHEMIEALRRGESTLSSQAAGSTSKPSPLNSVIQPVAIPTPPSAEPADSPSQPKVSKFKAARQAVGGTASSAPAPTELAQTAERQTRKAALSSAVMERTTKSSAATTQLETQPPAEPTAAPLKASRFKARRGGA</sequence>
<feature type="region of interest" description="Disordered" evidence="1">
    <location>
        <begin position="170"/>
        <end position="233"/>
    </location>
</feature>
<keyword evidence="4" id="KW-1185">Reference proteome</keyword>
<feature type="region of interest" description="Disordered" evidence="1">
    <location>
        <begin position="439"/>
        <end position="584"/>
    </location>
</feature>
<protein>
    <recommendedName>
        <fullName evidence="2">DUF3835 domain-containing protein</fullName>
    </recommendedName>
</protein>
<feature type="compositionally biased region" description="Basic and acidic residues" evidence="1">
    <location>
        <begin position="217"/>
        <end position="230"/>
    </location>
</feature>
<feature type="domain" description="DUF3835" evidence="2">
    <location>
        <begin position="495"/>
        <end position="512"/>
    </location>
</feature>
<evidence type="ECO:0000259" key="2">
    <source>
        <dbReference type="Pfam" id="PF12927"/>
    </source>
</evidence>
<feature type="compositionally biased region" description="Pro residues" evidence="1">
    <location>
        <begin position="91"/>
        <end position="100"/>
    </location>
</feature>
<dbReference type="OrthoDB" id="21413at2759"/>
<dbReference type="InParanoid" id="A0A165IEK7"/>
<feature type="compositionally biased region" description="Acidic residues" evidence="1">
    <location>
        <begin position="282"/>
        <end position="295"/>
    </location>
</feature>
<feature type="compositionally biased region" description="Polar residues" evidence="1">
    <location>
        <begin position="463"/>
        <end position="483"/>
    </location>
</feature>
<reference evidence="3 4" key="1">
    <citation type="journal article" date="2016" name="Mol. Biol. Evol.">
        <title>Comparative Genomics of Early-Diverging Mushroom-Forming Fungi Provides Insights into the Origins of Lignocellulose Decay Capabilities.</title>
        <authorList>
            <person name="Nagy L.G."/>
            <person name="Riley R."/>
            <person name="Tritt A."/>
            <person name="Adam C."/>
            <person name="Daum C."/>
            <person name="Floudas D."/>
            <person name="Sun H."/>
            <person name="Yadav J.S."/>
            <person name="Pangilinan J."/>
            <person name="Larsson K.H."/>
            <person name="Matsuura K."/>
            <person name="Barry K."/>
            <person name="Labutti K."/>
            <person name="Kuo R."/>
            <person name="Ohm R.A."/>
            <person name="Bhattacharya S.S."/>
            <person name="Shirouzu T."/>
            <person name="Yoshinaga Y."/>
            <person name="Martin F.M."/>
            <person name="Grigoriev I.V."/>
            <person name="Hibbett D.S."/>
        </authorList>
    </citation>
    <scope>NUCLEOTIDE SEQUENCE [LARGE SCALE GENOMIC DNA]</scope>
    <source>
        <strain evidence="3 4">HHB12733</strain>
    </source>
</reference>
<dbReference type="EMBL" id="KV423931">
    <property type="protein sequence ID" value="KZT60469.1"/>
    <property type="molecule type" value="Genomic_DNA"/>
</dbReference>